<dbReference type="CDD" id="cd13400">
    <property type="entry name" value="LT_IagB-like"/>
    <property type="match status" value="1"/>
</dbReference>
<accession>A0A2N3PNK8</accession>
<dbReference type="Proteomes" id="UP000233293">
    <property type="component" value="Unassembled WGS sequence"/>
</dbReference>
<feature type="domain" description="Transglycosylase SLT" evidence="2">
    <location>
        <begin position="3"/>
        <end position="93"/>
    </location>
</feature>
<dbReference type="AlphaFoldDB" id="A0A2N3PNK8"/>
<organism evidence="3 4">
    <name type="scientific">Telmatospirillum siberiense</name>
    <dbReference type="NCBI Taxonomy" id="382514"/>
    <lineage>
        <taxon>Bacteria</taxon>
        <taxon>Pseudomonadati</taxon>
        <taxon>Pseudomonadota</taxon>
        <taxon>Alphaproteobacteria</taxon>
        <taxon>Rhodospirillales</taxon>
        <taxon>Rhodospirillaceae</taxon>
        <taxon>Telmatospirillum</taxon>
    </lineage>
</organism>
<evidence type="ECO:0000256" key="1">
    <source>
        <dbReference type="ARBA" id="ARBA00009387"/>
    </source>
</evidence>
<dbReference type="InterPro" id="IPR008258">
    <property type="entry name" value="Transglycosylase_SLT_dom_1"/>
</dbReference>
<comment type="caution">
    <text evidence="3">The sequence shown here is derived from an EMBL/GenBank/DDBJ whole genome shotgun (WGS) entry which is preliminary data.</text>
</comment>
<evidence type="ECO:0000259" key="2">
    <source>
        <dbReference type="Pfam" id="PF01464"/>
    </source>
</evidence>
<dbReference type="InterPro" id="IPR023346">
    <property type="entry name" value="Lysozyme-like_dom_sf"/>
</dbReference>
<name>A0A2N3PNK8_9PROT</name>
<comment type="similarity">
    <text evidence="1">Belongs to the virb1 family.</text>
</comment>
<evidence type="ECO:0000313" key="4">
    <source>
        <dbReference type="Proteomes" id="UP000233293"/>
    </source>
</evidence>
<dbReference type="SUPFAM" id="SSF53955">
    <property type="entry name" value="Lysozyme-like"/>
    <property type="match status" value="1"/>
</dbReference>
<sequence>MNVAALMYDLPEPILWSIAQVEGGQVGSVVRNANNTVDLGIMQINSSNLPDLEAFYGVDRRLLATRLVHDGCFNIKMGAWLLKRRMVEAHDFWVGVGWYHSHTPPLAIDYIRKVSQAAVRLYGDGVFQRPGAAMNRLHSEEETP</sequence>
<protein>
    <submittedName>
        <fullName evidence="3">Type IV pili</fullName>
    </submittedName>
</protein>
<dbReference type="EMBL" id="PIUM01000040">
    <property type="protein sequence ID" value="PKU21977.1"/>
    <property type="molecule type" value="Genomic_DNA"/>
</dbReference>
<keyword evidence="4" id="KW-1185">Reference proteome</keyword>
<dbReference type="Gene3D" id="1.10.530.10">
    <property type="match status" value="1"/>
</dbReference>
<proteinExistence type="inferred from homology"/>
<gene>
    <name evidence="3" type="ORF">CWS72_24035</name>
</gene>
<dbReference type="OrthoDB" id="9808681at2"/>
<reference evidence="4" key="1">
    <citation type="submission" date="2017-12" db="EMBL/GenBank/DDBJ databases">
        <title>Draft genome sequence of Telmatospirillum siberiense 26-4b1T, an acidotolerant peatland alphaproteobacterium potentially involved in sulfur cycling.</title>
        <authorList>
            <person name="Hausmann B."/>
            <person name="Pjevac P."/>
            <person name="Schreck K."/>
            <person name="Herbold C.W."/>
            <person name="Daims H."/>
            <person name="Wagner M."/>
            <person name="Pester M."/>
            <person name="Loy A."/>
        </authorList>
    </citation>
    <scope>NUCLEOTIDE SEQUENCE [LARGE SCALE GENOMIC DNA]</scope>
    <source>
        <strain evidence="4">26-4b1</strain>
    </source>
</reference>
<evidence type="ECO:0000313" key="3">
    <source>
        <dbReference type="EMBL" id="PKU21977.1"/>
    </source>
</evidence>
<dbReference type="Pfam" id="PF01464">
    <property type="entry name" value="SLT"/>
    <property type="match status" value="1"/>
</dbReference>